<proteinExistence type="predicted"/>
<dbReference type="InterPro" id="IPR018448">
    <property type="entry name" value="TatB"/>
</dbReference>
<keyword evidence="10" id="KW-1185">Reference proteome</keyword>
<gene>
    <name evidence="9" type="primary">tatB</name>
    <name evidence="9" type="ORF">ED208_00625</name>
</gene>
<dbReference type="PRINTS" id="PR01506">
    <property type="entry name" value="TATBPROTEIN"/>
</dbReference>
<keyword evidence="3" id="KW-1003">Cell membrane</keyword>
<dbReference type="GO" id="GO:0008320">
    <property type="term" value="F:protein transmembrane transporter activity"/>
    <property type="evidence" value="ECO:0007669"/>
    <property type="project" value="InterPro"/>
</dbReference>
<dbReference type="RefSeq" id="WP_123209928.1">
    <property type="nucleotide sequence ID" value="NZ_RJVO01000001.1"/>
</dbReference>
<evidence type="ECO:0000313" key="10">
    <source>
        <dbReference type="Proteomes" id="UP000282106"/>
    </source>
</evidence>
<dbReference type="Proteomes" id="UP000282106">
    <property type="component" value="Unassembled WGS sequence"/>
</dbReference>
<evidence type="ECO:0000256" key="5">
    <source>
        <dbReference type="ARBA" id="ARBA00022927"/>
    </source>
</evidence>
<comment type="subcellular location">
    <subcellularLocation>
        <location evidence="1">Membrane</location>
        <topology evidence="1">Single-pass membrane protein</topology>
    </subcellularLocation>
</comment>
<keyword evidence="5" id="KW-0653">Protein transport</keyword>
<evidence type="ECO:0000256" key="8">
    <source>
        <dbReference type="ARBA" id="ARBA00023136"/>
    </source>
</evidence>
<comment type="caution">
    <text evidence="9">The sequence shown here is derived from an EMBL/GenBank/DDBJ whole genome shotgun (WGS) entry which is preliminary data.</text>
</comment>
<dbReference type="NCBIfam" id="TIGR01410">
    <property type="entry name" value="tatB"/>
    <property type="match status" value="1"/>
</dbReference>
<dbReference type="AlphaFoldDB" id="A0A3N0VJZ1"/>
<dbReference type="Pfam" id="PF02416">
    <property type="entry name" value="TatA_B_E"/>
    <property type="match status" value="1"/>
</dbReference>
<evidence type="ECO:0000256" key="3">
    <source>
        <dbReference type="ARBA" id="ARBA00022475"/>
    </source>
</evidence>
<dbReference type="Gene3D" id="1.20.5.3310">
    <property type="match status" value="1"/>
</dbReference>
<dbReference type="PANTHER" id="PTHR33162:SF1">
    <property type="entry name" value="SEC-INDEPENDENT PROTEIN TRANSLOCASE PROTEIN TATA, CHLOROPLASTIC"/>
    <property type="match status" value="1"/>
</dbReference>
<keyword evidence="7" id="KW-0811">Translocation</keyword>
<organism evidence="9 10">
    <name type="scientific">Stagnimonas aquatica</name>
    <dbReference type="NCBI Taxonomy" id="2689987"/>
    <lineage>
        <taxon>Bacteria</taxon>
        <taxon>Pseudomonadati</taxon>
        <taxon>Pseudomonadota</taxon>
        <taxon>Gammaproteobacteria</taxon>
        <taxon>Nevskiales</taxon>
        <taxon>Nevskiaceae</taxon>
        <taxon>Stagnimonas</taxon>
    </lineage>
</organism>
<keyword evidence="4" id="KW-0812">Transmembrane</keyword>
<keyword evidence="8" id="KW-0472">Membrane</keyword>
<evidence type="ECO:0000256" key="4">
    <source>
        <dbReference type="ARBA" id="ARBA00022692"/>
    </source>
</evidence>
<evidence type="ECO:0000256" key="2">
    <source>
        <dbReference type="ARBA" id="ARBA00022448"/>
    </source>
</evidence>
<evidence type="ECO:0000313" key="9">
    <source>
        <dbReference type="EMBL" id="ROH93076.1"/>
    </source>
</evidence>
<dbReference type="GO" id="GO:0016020">
    <property type="term" value="C:membrane"/>
    <property type="evidence" value="ECO:0007669"/>
    <property type="project" value="UniProtKB-SubCell"/>
</dbReference>
<dbReference type="FunCoup" id="A0A3N0VJZ1">
    <property type="interactions" value="239"/>
</dbReference>
<keyword evidence="6" id="KW-1133">Transmembrane helix</keyword>
<keyword evidence="2" id="KW-0813">Transport</keyword>
<dbReference type="InterPro" id="IPR003369">
    <property type="entry name" value="TatA/B/E"/>
</dbReference>
<evidence type="ECO:0000256" key="7">
    <source>
        <dbReference type="ARBA" id="ARBA00023010"/>
    </source>
</evidence>
<accession>A0A3N0VJZ1</accession>
<dbReference type="EMBL" id="RJVO01000001">
    <property type="protein sequence ID" value="ROH93076.1"/>
    <property type="molecule type" value="Genomic_DNA"/>
</dbReference>
<sequence>MFDIGFGELFLCFVIALIVLGPERLPRVARSVGRWTGQAKSYMRNLSTELERETQAADLKKKLDEANRLAREQFAMLESQVKSTAGEVKDAATPPGEGKN</sequence>
<dbReference type="InParanoid" id="A0A3N0VJZ1"/>
<dbReference type="GO" id="GO:0043953">
    <property type="term" value="P:protein transport by the Tat complex"/>
    <property type="evidence" value="ECO:0007669"/>
    <property type="project" value="InterPro"/>
</dbReference>
<reference evidence="9 10" key="1">
    <citation type="submission" date="2018-10" db="EMBL/GenBank/DDBJ databases">
        <authorList>
            <person name="Chen W.-M."/>
        </authorList>
    </citation>
    <scope>NUCLEOTIDE SEQUENCE [LARGE SCALE GENOMIC DNA]</scope>
    <source>
        <strain evidence="9 10">THS-13</strain>
    </source>
</reference>
<dbReference type="PANTHER" id="PTHR33162">
    <property type="entry name" value="SEC-INDEPENDENT PROTEIN TRANSLOCASE PROTEIN TATA, CHLOROPLASTIC"/>
    <property type="match status" value="1"/>
</dbReference>
<evidence type="ECO:0000256" key="6">
    <source>
        <dbReference type="ARBA" id="ARBA00022989"/>
    </source>
</evidence>
<name>A0A3N0VJZ1_9GAMM</name>
<evidence type="ECO:0000256" key="1">
    <source>
        <dbReference type="ARBA" id="ARBA00004167"/>
    </source>
</evidence>
<protein>
    <submittedName>
        <fullName evidence="9">Twin-arginine translocase subunit TatB</fullName>
    </submittedName>
</protein>